<evidence type="ECO:0000313" key="2">
    <source>
        <dbReference type="Proteomes" id="UP000319671"/>
    </source>
</evidence>
<sequence>MSIISAISQLRCELARVNNTLNKIAKQVGVPDEVTADILNELISLIAEGKNIKAIKRYRMVTGHGLKESKEYVDSLTSEIIK</sequence>
<dbReference type="Gene3D" id="3.30.1390.10">
    <property type="match status" value="1"/>
</dbReference>
<gene>
    <name evidence="1" type="ORF">FB550_11160</name>
</gene>
<protein>
    <submittedName>
        <fullName evidence="1">Ribosomal L7/L12-like protein</fullName>
    </submittedName>
</protein>
<dbReference type="InterPro" id="IPR014719">
    <property type="entry name" value="Ribosomal_bL12_C/ClpS-like"/>
</dbReference>
<reference evidence="1 2" key="1">
    <citation type="submission" date="2019-06" db="EMBL/GenBank/DDBJ databases">
        <title>Sorghum-associated microbial communities from plants grown in Nebraska, USA.</title>
        <authorList>
            <person name="Schachtman D."/>
        </authorList>
    </citation>
    <scope>NUCLEOTIDE SEQUENCE [LARGE SCALE GENOMIC DNA]</scope>
    <source>
        <strain evidence="1 2">2482</strain>
    </source>
</reference>
<name>A0A561CYU4_9BACI</name>
<dbReference type="Proteomes" id="UP000319671">
    <property type="component" value="Unassembled WGS sequence"/>
</dbReference>
<dbReference type="AlphaFoldDB" id="A0A561CYU4"/>
<comment type="caution">
    <text evidence="1">The sequence shown here is derived from an EMBL/GenBank/DDBJ whole genome shotgun (WGS) entry which is preliminary data.</text>
</comment>
<evidence type="ECO:0000313" key="1">
    <source>
        <dbReference type="EMBL" id="TWD96411.1"/>
    </source>
</evidence>
<proteinExistence type="predicted"/>
<dbReference type="EMBL" id="VIVN01000011">
    <property type="protein sequence ID" value="TWD96411.1"/>
    <property type="molecule type" value="Genomic_DNA"/>
</dbReference>
<organism evidence="1 2">
    <name type="scientific">Neobacillus bataviensis</name>
    <dbReference type="NCBI Taxonomy" id="220685"/>
    <lineage>
        <taxon>Bacteria</taxon>
        <taxon>Bacillati</taxon>
        <taxon>Bacillota</taxon>
        <taxon>Bacilli</taxon>
        <taxon>Bacillales</taxon>
        <taxon>Bacillaceae</taxon>
        <taxon>Neobacillus</taxon>
    </lineage>
</organism>
<keyword evidence="2" id="KW-1185">Reference proteome</keyword>
<accession>A0A561CYU4</accession>